<feature type="region of interest" description="Disordered" evidence="1">
    <location>
        <begin position="1"/>
        <end position="35"/>
    </location>
</feature>
<evidence type="ECO:0000313" key="2">
    <source>
        <dbReference type="EMBL" id="MFB9713913.1"/>
    </source>
</evidence>
<dbReference type="RefSeq" id="WP_376953926.1">
    <property type="nucleotide sequence ID" value="NZ_JBHMBH010000019.1"/>
</dbReference>
<gene>
    <name evidence="2" type="ORF">ACFFPI_07065</name>
</gene>
<keyword evidence="3" id="KW-1185">Reference proteome</keyword>
<evidence type="ECO:0000256" key="1">
    <source>
        <dbReference type="SAM" id="MobiDB-lite"/>
    </source>
</evidence>
<sequence>MTENISRQPKGIPVGGQFAASAHSEPGISLGEPRRYDPEKVVTGILNDLRDIPERWTGELYYGTHKAIRAGETTFEKFLDGLIAKNHSGRCAFHEQSSDHSPERYCHDCHVAFMVEARTNPKPLPSPRGVVPGPPQQHHLIRQELRSDYDGDTRVEQTTSRMTGDEKFEAAIRRMFKAPADAPVEIIQEDYESGTDWTRELSTEITVKCDGREAVYEYMGSLMKALDGAEQNPQAMALRFMRATAGERPLLNGIAAVYLHNCEYGAPKPVFGKIRNVFSGRDASMDFLHIDGRQEYLRFNRVVAILETDQSSEYIEKESE</sequence>
<evidence type="ECO:0000313" key="3">
    <source>
        <dbReference type="Proteomes" id="UP001589536"/>
    </source>
</evidence>
<organism evidence="2 3">
    <name type="scientific">Arthrobacter methylotrophus</name>
    <dbReference type="NCBI Taxonomy" id="121291"/>
    <lineage>
        <taxon>Bacteria</taxon>
        <taxon>Bacillati</taxon>
        <taxon>Actinomycetota</taxon>
        <taxon>Actinomycetes</taxon>
        <taxon>Micrococcales</taxon>
        <taxon>Micrococcaceae</taxon>
        <taxon>Arthrobacter</taxon>
    </lineage>
</organism>
<reference evidence="2 3" key="1">
    <citation type="submission" date="2024-09" db="EMBL/GenBank/DDBJ databases">
        <authorList>
            <person name="Sun Q."/>
            <person name="Mori K."/>
        </authorList>
    </citation>
    <scope>NUCLEOTIDE SEQUENCE [LARGE SCALE GENOMIC DNA]</scope>
    <source>
        <strain evidence="2 3">JCM 13519</strain>
    </source>
</reference>
<protein>
    <submittedName>
        <fullName evidence="2">Uncharacterized protein</fullName>
    </submittedName>
</protein>
<name>A0ABV5UP49_9MICC</name>
<accession>A0ABV5UP49</accession>
<dbReference type="Proteomes" id="UP001589536">
    <property type="component" value="Unassembled WGS sequence"/>
</dbReference>
<proteinExistence type="predicted"/>
<dbReference type="EMBL" id="JBHMBH010000019">
    <property type="protein sequence ID" value="MFB9713913.1"/>
    <property type="molecule type" value="Genomic_DNA"/>
</dbReference>
<comment type="caution">
    <text evidence="2">The sequence shown here is derived from an EMBL/GenBank/DDBJ whole genome shotgun (WGS) entry which is preliminary data.</text>
</comment>